<keyword evidence="2" id="KW-0732">Signal</keyword>
<organism evidence="3 4">
    <name type="scientific">Variovorax paradoxus</name>
    <dbReference type="NCBI Taxonomy" id="34073"/>
    <lineage>
        <taxon>Bacteria</taxon>
        <taxon>Pseudomonadati</taxon>
        <taxon>Pseudomonadota</taxon>
        <taxon>Betaproteobacteria</taxon>
        <taxon>Burkholderiales</taxon>
        <taxon>Comamonadaceae</taxon>
        <taxon>Variovorax</taxon>
    </lineage>
</organism>
<comment type="caution">
    <text evidence="3">The sequence shown here is derived from an EMBL/GenBank/DDBJ whole genome shotgun (WGS) entry which is preliminary data.</text>
</comment>
<evidence type="ECO:0000256" key="2">
    <source>
        <dbReference type="SAM" id="SignalP"/>
    </source>
</evidence>
<dbReference type="RefSeq" id="WP_307595491.1">
    <property type="nucleotide sequence ID" value="NZ_JAUSRV010000010.1"/>
</dbReference>
<sequence length="170" mass="18182">MKFAHWLVLGCVCLLPLSASAQWQWIDKSGKKVFSDQPPPTDVPEKNILRRAGSPPPRGASVPAAAEADAPDAAAPKAAAAPKPAGVDKELEEKTRKAQAEEKAKQAAEAEKNAKAKADNCDRARQGKATFDSGIRVAKINAKGEREIMDDAARAAEQKRLQSIIESDCK</sequence>
<name>A0AAW8EJD7_VARPD</name>
<feature type="signal peptide" evidence="2">
    <location>
        <begin position="1"/>
        <end position="21"/>
    </location>
</feature>
<dbReference type="EMBL" id="JAUSRV010000010">
    <property type="protein sequence ID" value="MDP9972943.1"/>
    <property type="molecule type" value="Genomic_DNA"/>
</dbReference>
<evidence type="ECO:0000313" key="3">
    <source>
        <dbReference type="EMBL" id="MDP9972943.1"/>
    </source>
</evidence>
<dbReference type="AlphaFoldDB" id="A0AAW8EJD7"/>
<accession>A0AAW8EJD7</accession>
<protein>
    <submittedName>
        <fullName evidence="3">Type IV secretory pathway VirB10-like protein</fullName>
    </submittedName>
</protein>
<proteinExistence type="predicted"/>
<feature type="compositionally biased region" description="Low complexity" evidence="1">
    <location>
        <begin position="63"/>
        <end position="85"/>
    </location>
</feature>
<dbReference type="Proteomes" id="UP001224845">
    <property type="component" value="Unassembled WGS sequence"/>
</dbReference>
<reference evidence="3" key="1">
    <citation type="submission" date="2023-07" db="EMBL/GenBank/DDBJ databases">
        <title>Sorghum-associated microbial communities from plants grown in Nebraska, USA.</title>
        <authorList>
            <person name="Schachtman D."/>
        </authorList>
    </citation>
    <scope>NUCLEOTIDE SEQUENCE</scope>
    <source>
        <strain evidence="3">DS3315</strain>
    </source>
</reference>
<feature type="compositionally biased region" description="Basic and acidic residues" evidence="1">
    <location>
        <begin position="86"/>
        <end position="125"/>
    </location>
</feature>
<evidence type="ECO:0000256" key="1">
    <source>
        <dbReference type="SAM" id="MobiDB-lite"/>
    </source>
</evidence>
<evidence type="ECO:0000313" key="4">
    <source>
        <dbReference type="Proteomes" id="UP001224845"/>
    </source>
</evidence>
<gene>
    <name evidence="3" type="ORF">J2W39_004186</name>
</gene>
<feature type="chain" id="PRO_5043902973" evidence="2">
    <location>
        <begin position="22"/>
        <end position="170"/>
    </location>
</feature>
<feature type="region of interest" description="Disordered" evidence="1">
    <location>
        <begin position="31"/>
        <end position="132"/>
    </location>
</feature>